<evidence type="ECO:0000259" key="1">
    <source>
        <dbReference type="Pfam" id="PF04446"/>
    </source>
</evidence>
<dbReference type="Proteomes" id="UP000660611">
    <property type="component" value="Unassembled WGS sequence"/>
</dbReference>
<dbReference type="GO" id="GO:0000287">
    <property type="term" value="F:magnesium ion binding"/>
    <property type="evidence" value="ECO:0007669"/>
    <property type="project" value="InterPro"/>
</dbReference>
<dbReference type="GO" id="GO:0008193">
    <property type="term" value="F:tRNA guanylyltransferase activity"/>
    <property type="evidence" value="ECO:0007669"/>
    <property type="project" value="InterPro"/>
</dbReference>
<evidence type="ECO:0000313" key="2">
    <source>
        <dbReference type="EMBL" id="GIG42394.1"/>
    </source>
</evidence>
<dbReference type="InterPro" id="IPR007537">
    <property type="entry name" value="tRNAHis_GuaTrfase_Thg1"/>
</dbReference>
<reference evidence="2" key="1">
    <citation type="submission" date="2021-01" db="EMBL/GenBank/DDBJ databases">
        <title>Whole genome shotgun sequence of Dactylosporangium siamense NBRC 106093.</title>
        <authorList>
            <person name="Komaki H."/>
            <person name="Tamura T."/>
        </authorList>
    </citation>
    <scope>NUCLEOTIDE SEQUENCE</scope>
    <source>
        <strain evidence="2">NBRC 106093</strain>
    </source>
</reference>
<keyword evidence="3" id="KW-1185">Reference proteome</keyword>
<evidence type="ECO:0000313" key="3">
    <source>
        <dbReference type="Proteomes" id="UP000660611"/>
    </source>
</evidence>
<accession>A0A919PF32</accession>
<name>A0A919PF32_9ACTN</name>
<protein>
    <recommendedName>
        <fullName evidence="1">tRNAHis guanylyltransferase catalytic domain-containing protein</fullName>
    </recommendedName>
</protein>
<dbReference type="InterPro" id="IPR038469">
    <property type="entry name" value="tRNAHis_GuaTrfase_Thg1_sf"/>
</dbReference>
<dbReference type="Pfam" id="PF04446">
    <property type="entry name" value="Thg1"/>
    <property type="match status" value="1"/>
</dbReference>
<dbReference type="Gene3D" id="3.30.70.3000">
    <property type="match status" value="1"/>
</dbReference>
<dbReference type="GO" id="GO:0006400">
    <property type="term" value="P:tRNA modification"/>
    <property type="evidence" value="ECO:0007669"/>
    <property type="project" value="InterPro"/>
</dbReference>
<dbReference type="InterPro" id="IPR024956">
    <property type="entry name" value="tRNAHis_GuaTrfase_cat"/>
</dbReference>
<dbReference type="RefSeq" id="WP_203844283.1">
    <property type="nucleotide sequence ID" value="NZ_BAAAVW010000005.1"/>
</dbReference>
<dbReference type="AlphaFoldDB" id="A0A919PF32"/>
<gene>
    <name evidence="2" type="ORF">Dsi01nite_004350</name>
</gene>
<proteinExistence type="predicted"/>
<feature type="domain" description="tRNAHis guanylyltransferase catalytic" evidence="1">
    <location>
        <begin position="10"/>
        <end position="133"/>
    </location>
</feature>
<dbReference type="PANTHER" id="PTHR12729:SF1">
    <property type="entry name" value="TRNAHIS GUANYLYLTRANSFERASE CATALYTIC DOMAIN-CONTAINING PROTEIN"/>
    <property type="match status" value="1"/>
</dbReference>
<dbReference type="EMBL" id="BONQ01000014">
    <property type="protein sequence ID" value="GIG42394.1"/>
    <property type="molecule type" value="Genomic_DNA"/>
</dbReference>
<organism evidence="2 3">
    <name type="scientific">Dactylosporangium siamense</name>
    <dbReference type="NCBI Taxonomy" id="685454"/>
    <lineage>
        <taxon>Bacteria</taxon>
        <taxon>Bacillati</taxon>
        <taxon>Actinomycetota</taxon>
        <taxon>Actinomycetes</taxon>
        <taxon>Micromonosporales</taxon>
        <taxon>Micromonosporaceae</taxon>
        <taxon>Dactylosporangium</taxon>
    </lineage>
</organism>
<comment type="caution">
    <text evidence="2">The sequence shown here is derived from an EMBL/GenBank/DDBJ whole genome shotgun (WGS) entry which is preliminary data.</text>
</comment>
<dbReference type="PANTHER" id="PTHR12729">
    <property type="entry name" value="TRNA(HIS) GUANYLYLTRANSFERASE-RELATED"/>
    <property type="match status" value="1"/>
</dbReference>
<sequence>MSGDRDGIGDRMKAYERVTRTVLPRRTHTLLRVDGRSFGSYLRGAARPFDAAFMADMDAVAQALCAEIAGSVFAYVQSDEISVLAVDFAAPGTQPWFGGEVQKWCSVAASVATATLNARRPGPPAMFDARVFTIADPTEVANYFIWRQRDAVRNSISMAARAVFPHQRLHGVNSGQAQDLLFAEKGINWNDYPAGCKRGRVVVRASGERAVTFVHKRSGVEETVTALRSWWEVGAAPHFTPNPDGFLAATIPTLPALGPAGSRAQCAAGYLAS</sequence>